<dbReference type="Gene3D" id="1.10.150.310">
    <property type="entry name" value="Tex RuvX-like domain-like"/>
    <property type="match status" value="1"/>
</dbReference>
<dbReference type="EMBL" id="JAHBCL010000005">
    <property type="protein sequence ID" value="MBS7525774.1"/>
    <property type="molecule type" value="Genomic_DNA"/>
</dbReference>
<dbReference type="SUPFAM" id="SSF50249">
    <property type="entry name" value="Nucleic acid-binding proteins"/>
    <property type="match status" value="1"/>
</dbReference>
<keyword evidence="3" id="KW-1185">Reference proteome</keyword>
<dbReference type="Pfam" id="PF12836">
    <property type="entry name" value="HHH_3"/>
    <property type="match status" value="1"/>
</dbReference>
<dbReference type="InterPro" id="IPR055179">
    <property type="entry name" value="Tex-like_central_region"/>
</dbReference>
<dbReference type="InterPro" id="IPR050437">
    <property type="entry name" value="Ribos_protein_bS1-like"/>
</dbReference>
<dbReference type="InterPro" id="IPR023323">
    <property type="entry name" value="Tex-like_dom_sf"/>
</dbReference>
<dbReference type="PANTHER" id="PTHR10724:SF10">
    <property type="entry name" value="S1 RNA-BINDING DOMAIN-CONTAINING PROTEIN 1"/>
    <property type="match status" value="1"/>
</dbReference>
<dbReference type="InterPro" id="IPR018974">
    <property type="entry name" value="Tex-like_N"/>
</dbReference>
<protein>
    <submittedName>
        <fullName evidence="2">RNA-binding transcriptional accessory protein</fullName>
    </submittedName>
</protein>
<sequence>MTQIYSQLATELKLSLKQVEATVGLIDEGNTIPFIARYRKEVTGGISDEVLRDFDDRLKYLRGLETRKDEIIKIIDEQGKLTEALEAEIRKATVLQRVEDLYRPYKQKKSTRASKAVERGLEPLADIIWEQTCETTDLDAVAAPYINAEKGVETTADAWAGAMDIIAERISDNPDHREAIRSLNMVHGVLTSEHIDGVEDTVFEMYYDYSEGVSKVANHRILALNRGEKEKVLRVKLMSPDEQIITYLKDAVIASEQATTSVYLHRAVEDAYKRLISPSVEREVRNSLTERAEEEAIQVFGKNTKSLLLIAPVKDVRILAIDPSFRTGCKLAVLDETGKLLEYATVYPNEPQNKVAEAQKKMRTLIEKYDVNIIPIGNGTASRETEKVVADMIAEMDREVYYTIVSEAGASVYSASKLATEEYPDIDVSIRGAISIGRRLQDPLAELVKIDPKSIGVGQYQHDVNQKRLEAQLGSVVEDCVNSVGVDLNTATPSLLSYVSGINGTLAKNIVAYRDETGKFTARAELLKVKRLGDKVFEQCAGFLRISKGAHPLDNTAVHPESYDATMQLLKTLNIDLTAIAEGGAANIEERIVEMGEAPAPKATLKGRHQGFEALKALKQPERSDAQVRGARLKDGYEKLSKALGIGIPSLRDIVEELKKPGRDPREDMPKPIFRSDVLKMEDLRPDMVLTGTVRNVVDFGAFVDIGVKQDGLVHISEICDRFIKHPMQVLSVGDTVTVKILKVDLVRQKISLTMKNVAGAKQS</sequence>
<dbReference type="PROSITE" id="PS50126">
    <property type="entry name" value="S1"/>
    <property type="match status" value="1"/>
</dbReference>
<dbReference type="Pfam" id="PF00575">
    <property type="entry name" value="S1"/>
    <property type="match status" value="1"/>
</dbReference>
<evidence type="ECO:0000259" key="1">
    <source>
        <dbReference type="PROSITE" id="PS50126"/>
    </source>
</evidence>
<proteinExistence type="predicted"/>
<dbReference type="InterPro" id="IPR012337">
    <property type="entry name" value="RNaseH-like_sf"/>
</dbReference>
<dbReference type="Proteomes" id="UP000746471">
    <property type="component" value="Unassembled WGS sequence"/>
</dbReference>
<dbReference type="Gene3D" id="1.10.3500.10">
    <property type="entry name" value="Tex N-terminal region-like"/>
    <property type="match status" value="1"/>
</dbReference>
<evidence type="ECO:0000313" key="3">
    <source>
        <dbReference type="Proteomes" id="UP000746471"/>
    </source>
</evidence>
<dbReference type="InterPro" id="IPR012340">
    <property type="entry name" value="NA-bd_OB-fold"/>
</dbReference>
<dbReference type="CDD" id="cd05685">
    <property type="entry name" value="S1_Tex"/>
    <property type="match status" value="1"/>
</dbReference>
<dbReference type="PANTHER" id="PTHR10724">
    <property type="entry name" value="30S RIBOSOMAL PROTEIN S1"/>
    <property type="match status" value="1"/>
</dbReference>
<dbReference type="Gene3D" id="1.10.10.650">
    <property type="entry name" value="RuvA domain 2-like"/>
    <property type="match status" value="1"/>
</dbReference>
<dbReference type="RefSeq" id="WP_213235561.1">
    <property type="nucleotide sequence ID" value="NZ_JAHBCL010000005.1"/>
</dbReference>
<organism evidence="2 3">
    <name type="scientific">Fusibacter paucivorans</name>
    <dbReference type="NCBI Taxonomy" id="76009"/>
    <lineage>
        <taxon>Bacteria</taxon>
        <taxon>Bacillati</taxon>
        <taxon>Bacillota</taxon>
        <taxon>Clostridia</taxon>
        <taxon>Eubacteriales</taxon>
        <taxon>Eubacteriales Family XII. Incertae Sedis</taxon>
        <taxon>Fusibacter</taxon>
    </lineage>
</organism>
<dbReference type="SUPFAM" id="SSF158832">
    <property type="entry name" value="Tex N-terminal region-like"/>
    <property type="match status" value="1"/>
</dbReference>
<accession>A0ABS5PKS8</accession>
<dbReference type="InterPro" id="IPR003029">
    <property type="entry name" value="S1_domain"/>
</dbReference>
<dbReference type="Pfam" id="PF17674">
    <property type="entry name" value="HHH_9"/>
    <property type="match status" value="2"/>
</dbReference>
<dbReference type="SUPFAM" id="SSF47781">
    <property type="entry name" value="RuvA domain 2-like"/>
    <property type="match status" value="2"/>
</dbReference>
<dbReference type="SMART" id="SM00732">
    <property type="entry name" value="YqgFc"/>
    <property type="match status" value="1"/>
</dbReference>
<dbReference type="Pfam" id="PF16921">
    <property type="entry name" value="Tex_YqgF"/>
    <property type="match status" value="1"/>
</dbReference>
<dbReference type="Gene3D" id="3.30.420.140">
    <property type="entry name" value="YqgF/RNase H-like domain"/>
    <property type="match status" value="1"/>
</dbReference>
<name>A0ABS5PKS8_9FIRM</name>
<dbReference type="SMART" id="SM00316">
    <property type="entry name" value="S1"/>
    <property type="match status" value="1"/>
</dbReference>
<dbReference type="SUPFAM" id="SSF53098">
    <property type="entry name" value="Ribonuclease H-like"/>
    <property type="match status" value="1"/>
</dbReference>
<dbReference type="InterPro" id="IPR037027">
    <property type="entry name" value="YqgF/RNaseH-like_dom_sf"/>
</dbReference>
<dbReference type="Gene3D" id="2.40.50.140">
    <property type="entry name" value="Nucleic acid-binding proteins"/>
    <property type="match status" value="1"/>
</dbReference>
<evidence type="ECO:0000313" key="2">
    <source>
        <dbReference type="EMBL" id="MBS7525774.1"/>
    </source>
</evidence>
<dbReference type="Pfam" id="PF22706">
    <property type="entry name" value="Tex_central_region"/>
    <property type="match status" value="1"/>
</dbReference>
<dbReference type="InterPro" id="IPR044146">
    <property type="entry name" value="S1_Tex"/>
</dbReference>
<dbReference type="Pfam" id="PF09371">
    <property type="entry name" value="Tex_N"/>
    <property type="match status" value="1"/>
</dbReference>
<reference evidence="2 3" key="1">
    <citation type="submission" date="2021-05" db="EMBL/GenBank/DDBJ databases">
        <title>Fusibacter ferrireducens sp. nov., an anaerobic, sulfur- and Fe-reducing bacterium isolated from the mangrove sediment.</title>
        <authorList>
            <person name="Qiu D."/>
        </authorList>
    </citation>
    <scope>NUCLEOTIDE SEQUENCE [LARGE SCALE GENOMIC DNA]</scope>
    <source>
        <strain evidence="2 3">DSM 12116</strain>
    </source>
</reference>
<dbReference type="InterPro" id="IPR023319">
    <property type="entry name" value="Tex-like_HTH_dom_sf"/>
</dbReference>
<comment type="caution">
    <text evidence="2">The sequence shown here is derived from an EMBL/GenBank/DDBJ whole genome shotgun (WGS) entry which is preliminary data.</text>
</comment>
<feature type="domain" description="S1 motif" evidence="1">
    <location>
        <begin position="687"/>
        <end position="756"/>
    </location>
</feature>
<dbReference type="InterPro" id="IPR010994">
    <property type="entry name" value="RuvA_2-like"/>
</dbReference>
<gene>
    <name evidence="2" type="ORF">KHM83_03680</name>
</gene>
<dbReference type="InterPro" id="IPR032639">
    <property type="entry name" value="Tex_YqgF"/>
</dbReference>
<dbReference type="InterPro" id="IPR006641">
    <property type="entry name" value="YqgF/RNaseH-like_dom"/>
</dbReference>
<dbReference type="InterPro" id="IPR041692">
    <property type="entry name" value="HHH_9"/>
</dbReference>